<reference evidence="2" key="1">
    <citation type="journal article" date="2022" name="bioRxiv">
        <title>Sequencing and chromosome-scale assembly of the giantPleurodeles waltlgenome.</title>
        <authorList>
            <person name="Brown T."/>
            <person name="Elewa A."/>
            <person name="Iarovenko S."/>
            <person name="Subramanian E."/>
            <person name="Araus A.J."/>
            <person name="Petzold A."/>
            <person name="Susuki M."/>
            <person name="Suzuki K.-i.T."/>
            <person name="Hayashi T."/>
            <person name="Toyoda A."/>
            <person name="Oliveira C."/>
            <person name="Osipova E."/>
            <person name="Leigh N.D."/>
            <person name="Simon A."/>
            <person name="Yun M.H."/>
        </authorList>
    </citation>
    <scope>NUCLEOTIDE SEQUENCE</scope>
    <source>
        <strain evidence="2">20211129_DDA</strain>
        <tissue evidence="2">Liver</tissue>
    </source>
</reference>
<name>A0AAV7US72_PLEWA</name>
<evidence type="ECO:0000256" key="1">
    <source>
        <dbReference type="SAM" id="MobiDB-lite"/>
    </source>
</evidence>
<dbReference type="AlphaFoldDB" id="A0AAV7US72"/>
<dbReference type="EMBL" id="JANPWB010000004">
    <property type="protein sequence ID" value="KAJ1191231.1"/>
    <property type="molecule type" value="Genomic_DNA"/>
</dbReference>
<keyword evidence="3" id="KW-1185">Reference proteome</keyword>
<proteinExistence type="predicted"/>
<dbReference type="Proteomes" id="UP001066276">
    <property type="component" value="Chromosome 2_2"/>
</dbReference>
<protein>
    <submittedName>
        <fullName evidence="2">Uncharacterized protein</fullName>
    </submittedName>
</protein>
<feature type="region of interest" description="Disordered" evidence="1">
    <location>
        <begin position="80"/>
        <end position="106"/>
    </location>
</feature>
<comment type="caution">
    <text evidence="2">The sequence shown here is derived from an EMBL/GenBank/DDBJ whole genome shotgun (WGS) entry which is preliminary data.</text>
</comment>
<evidence type="ECO:0000313" key="2">
    <source>
        <dbReference type="EMBL" id="KAJ1191231.1"/>
    </source>
</evidence>
<accession>A0AAV7US72</accession>
<evidence type="ECO:0000313" key="3">
    <source>
        <dbReference type="Proteomes" id="UP001066276"/>
    </source>
</evidence>
<feature type="compositionally biased region" description="Acidic residues" evidence="1">
    <location>
        <begin position="97"/>
        <end position="106"/>
    </location>
</feature>
<organism evidence="2 3">
    <name type="scientific">Pleurodeles waltl</name>
    <name type="common">Iberian ribbed newt</name>
    <dbReference type="NCBI Taxonomy" id="8319"/>
    <lineage>
        <taxon>Eukaryota</taxon>
        <taxon>Metazoa</taxon>
        <taxon>Chordata</taxon>
        <taxon>Craniata</taxon>
        <taxon>Vertebrata</taxon>
        <taxon>Euteleostomi</taxon>
        <taxon>Amphibia</taxon>
        <taxon>Batrachia</taxon>
        <taxon>Caudata</taxon>
        <taxon>Salamandroidea</taxon>
        <taxon>Salamandridae</taxon>
        <taxon>Pleurodelinae</taxon>
        <taxon>Pleurodeles</taxon>
    </lineage>
</organism>
<sequence>MFLAGSPLVGPFVSDPFTVVLSGCFARLARLLGCGVVCGGMVSARTYFSPSSARSKKQKENEEARLKQLILETMVEMGDAGRPKGAVPAVASQSLVSEEDEPVLEE</sequence>
<gene>
    <name evidence="2" type="ORF">NDU88_000547</name>
</gene>